<accession>L7UGF6</accession>
<dbReference type="AlphaFoldDB" id="L7UGF6"/>
<feature type="signal peptide" evidence="1">
    <location>
        <begin position="1"/>
        <end position="20"/>
    </location>
</feature>
<name>L7UGF6_MYXSD</name>
<sequence>MSRVAAVMLVLLLSACDSNATLPAPSIRSISPREVQPGYPGVIRITLEAMVPIRVDYTRQEAQAGLGVSLWFGTVEAPLLELDEDNTLEVFLPATLPPGVHDVRVVLADGREAVRAQGFSVLSSINPAVDAGSSNLPDGGTRTGTPMAEGDITGFEFTPVEEQRQGQPFVVTVRALGPRAAEFEEKVDLSLGAGEGRVTPSTLDQFIGGVCTQSITLDSQSTGVKLQATDRFGVSGTSNAFGVR</sequence>
<gene>
    <name evidence="2" type="ordered locus">MYSTI_04221</name>
</gene>
<dbReference type="STRING" id="1278073.MYSTI_04221"/>
<dbReference type="RefSeq" id="WP_015349779.1">
    <property type="nucleotide sequence ID" value="NC_020126.1"/>
</dbReference>
<evidence type="ECO:0000256" key="1">
    <source>
        <dbReference type="SAM" id="SignalP"/>
    </source>
</evidence>
<dbReference type="OrthoDB" id="5381885at2"/>
<dbReference type="PROSITE" id="PS51257">
    <property type="entry name" value="PROKAR_LIPOPROTEIN"/>
    <property type="match status" value="1"/>
</dbReference>
<proteinExistence type="predicted"/>
<reference evidence="2 3" key="1">
    <citation type="journal article" date="2013" name="Genome Announc.">
        <title>Complete genome sequence of Myxococcus stipitatus strain DSM 14675, a fruiting myxobacterium.</title>
        <authorList>
            <person name="Huntley S."/>
            <person name="Kneip S."/>
            <person name="Treuner-Lange A."/>
            <person name="Sogaard-Andersen L."/>
        </authorList>
    </citation>
    <scope>NUCLEOTIDE SEQUENCE [LARGE SCALE GENOMIC DNA]</scope>
    <source>
        <strain evidence="3">DSM 14675 / JCM 12634 / Mx s8</strain>
    </source>
</reference>
<dbReference type="PATRIC" id="fig|1278073.3.peg.4292"/>
<keyword evidence="1" id="KW-0732">Signal</keyword>
<evidence type="ECO:0000313" key="2">
    <source>
        <dbReference type="EMBL" id="AGC45519.1"/>
    </source>
</evidence>
<dbReference type="InterPro" id="IPR013783">
    <property type="entry name" value="Ig-like_fold"/>
</dbReference>
<keyword evidence="3" id="KW-1185">Reference proteome</keyword>
<dbReference type="Gene3D" id="2.60.40.10">
    <property type="entry name" value="Immunoglobulins"/>
    <property type="match status" value="1"/>
</dbReference>
<feature type="chain" id="PRO_5003983993" description="Lipoprotein" evidence="1">
    <location>
        <begin position="21"/>
        <end position="244"/>
    </location>
</feature>
<dbReference type="Proteomes" id="UP000011131">
    <property type="component" value="Chromosome"/>
</dbReference>
<evidence type="ECO:0008006" key="4">
    <source>
        <dbReference type="Google" id="ProtNLM"/>
    </source>
</evidence>
<organism evidence="2 3">
    <name type="scientific">Myxococcus stipitatus (strain DSM 14675 / JCM 12634 / Mx s8)</name>
    <dbReference type="NCBI Taxonomy" id="1278073"/>
    <lineage>
        <taxon>Bacteria</taxon>
        <taxon>Pseudomonadati</taxon>
        <taxon>Myxococcota</taxon>
        <taxon>Myxococcia</taxon>
        <taxon>Myxococcales</taxon>
        <taxon>Cystobacterineae</taxon>
        <taxon>Myxococcaceae</taxon>
        <taxon>Myxococcus</taxon>
    </lineage>
</organism>
<protein>
    <recommendedName>
        <fullName evidence="4">Lipoprotein</fullName>
    </recommendedName>
</protein>
<dbReference type="KEGG" id="msd:MYSTI_04221"/>
<dbReference type="HOGENOM" id="CLU_1000085_0_0_7"/>
<evidence type="ECO:0000313" key="3">
    <source>
        <dbReference type="Proteomes" id="UP000011131"/>
    </source>
</evidence>
<dbReference type="EMBL" id="CP004025">
    <property type="protein sequence ID" value="AGC45519.1"/>
    <property type="molecule type" value="Genomic_DNA"/>
</dbReference>